<dbReference type="Gene3D" id="1.50.10.10">
    <property type="match status" value="1"/>
</dbReference>
<feature type="domain" description="Trehalase-like N-terminal" evidence="3">
    <location>
        <begin position="20"/>
        <end position="116"/>
    </location>
</feature>
<organism evidence="4 5">
    <name type="scientific">Sphingomonas paucimobilis</name>
    <name type="common">Pseudomonas paucimobilis</name>
    <dbReference type="NCBI Taxonomy" id="13689"/>
    <lineage>
        <taxon>Bacteria</taxon>
        <taxon>Pseudomonadati</taxon>
        <taxon>Pseudomonadota</taxon>
        <taxon>Alphaproteobacteria</taxon>
        <taxon>Sphingomonadales</taxon>
        <taxon>Sphingomonadaceae</taxon>
        <taxon>Sphingomonas</taxon>
    </lineage>
</organism>
<feature type="region of interest" description="Disordered" evidence="1">
    <location>
        <begin position="654"/>
        <end position="675"/>
    </location>
</feature>
<proteinExistence type="predicted"/>
<gene>
    <name evidence="4" type="ORF">I6G38_08060</name>
</gene>
<feature type="domain" description="GH15-like" evidence="2">
    <location>
        <begin position="240"/>
        <end position="593"/>
    </location>
</feature>
<dbReference type="GO" id="GO:0004553">
    <property type="term" value="F:hydrolase activity, hydrolyzing O-glycosyl compounds"/>
    <property type="evidence" value="ECO:0007669"/>
    <property type="project" value="TreeGrafter"/>
</dbReference>
<evidence type="ECO:0000259" key="3">
    <source>
        <dbReference type="Pfam" id="PF19291"/>
    </source>
</evidence>
<accession>A0A7T3E780</accession>
<evidence type="ECO:0000313" key="5">
    <source>
        <dbReference type="Proteomes" id="UP000594836"/>
    </source>
</evidence>
<evidence type="ECO:0000313" key="4">
    <source>
        <dbReference type="EMBL" id="QPT10154.1"/>
    </source>
</evidence>
<dbReference type="AlphaFoldDB" id="A0A7T3E780"/>
<dbReference type="RefSeq" id="WP_151606917.1">
    <property type="nucleotide sequence ID" value="NZ_CP065713.1"/>
</dbReference>
<dbReference type="InterPro" id="IPR011613">
    <property type="entry name" value="GH15-like"/>
</dbReference>
<dbReference type="InterPro" id="IPR008928">
    <property type="entry name" value="6-hairpin_glycosidase_sf"/>
</dbReference>
<dbReference type="Proteomes" id="UP000594836">
    <property type="component" value="Chromosome"/>
</dbReference>
<dbReference type="Pfam" id="PF00723">
    <property type="entry name" value="Glyco_hydro_15"/>
    <property type="match status" value="1"/>
</dbReference>
<dbReference type="InterPro" id="IPR045582">
    <property type="entry name" value="Trehalase-like_N"/>
</dbReference>
<dbReference type="PANTHER" id="PTHR31616">
    <property type="entry name" value="TREHALASE"/>
    <property type="match status" value="1"/>
</dbReference>
<name>A0A7T3E780_SPHPI</name>
<reference evidence="4 5" key="1">
    <citation type="submission" date="2020-12" db="EMBL/GenBank/DDBJ databases">
        <title>FDA dAtabase for Regulatory Grade micrObial Sequences (FDA-ARGOS): Supporting development and validation of Infectious Disease Dx tests.</title>
        <authorList>
            <person name="Sproer C."/>
            <person name="Gronow S."/>
            <person name="Severitt S."/>
            <person name="Schroder I."/>
            <person name="Tallon L."/>
            <person name="Sadzewicz L."/>
            <person name="Zhao X."/>
            <person name="Boylan J."/>
            <person name="Ott S."/>
            <person name="Bowen H."/>
            <person name="Vavikolanu K."/>
            <person name="Mehta A."/>
            <person name="Aluvathingal J."/>
            <person name="Nadendla S."/>
            <person name="Lowell S."/>
            <person name="Myers T."/>
            <person name="Yan Y."/>
            <person name="Sichtig H."/>
        </authorList>
    </citation>
    <scope>NUCLEOTIDE SEQUENCE [LARGE SCALE GENOMIC DNA]</scope>
    <source>
        <strain evidence="4 5">FDAARGOS_881</strain>
    </source>
</reference>
<dbReference type="InterPro" id="IPR012341">
    <property type="entry name" value="6hp_glycosidase-like_sf"/>
</dbReference>
<keyword evidence="4" id="KW-0378">Hydrolase</keyword>
<evidence type="ECO:0000259" key="2">
    <source>
        <dbReference type="Pfam" id="PF00723"/>
    </source>
</evidence>
<sequence length="697" mass="76160">MLTPHIFAEPLAASSRRSYVPIRDYALIGDCHGAALVARDGGIDWWCPERFDAEPVLWRLLDAEKAPVFEICPEDDAEVERAYLPDTNILRSVWTARGGRVAVTDFVPVGRAPAATSDDYVTLSAPGWLVRIVEGVAGRMTIRVQYRPAKASFDGAALDELPQSDCAFGAVALYMCGGAPEGVTAANEAIEVAAGERLAFVLAPVSAATAAPAGQAARLLQITSAFWQEWCGRCQYKGPYGGAVRRSALTLKLLTFAPTGAIVAAPTTSLPEEPGGQRNWDYRFSWLRDSAFVLQAFAALGYSGEARRYCQFLRLCCVQTLPELQILYGIRGETELREQRLDHLDGYDGSRPVRIGNAAYRQKQADIYGELADWALLYHALGEPLDTTLTQILRGAADYIAVHWREPDQGIWEMRGEPRHHVHGKLMAWVALDRAIRLLGPNPVWETEREAVLQAVLGPGIDPEGGYFTQAFGFREPDAALLLAPLLDLPVPPDLLARTVDAVERRLREGDYVRRYRTPDGVPGGEGAFLICSFWLVDALLALNRAVEARSLFESLLTKGNDLGLYAEEVCPHDGAFLGNFPQAFTHLALINSAIHLQLYENKGVEALAGTHADRAKRTAAAREAIWQDINGDGSHTNSRASVLDLKSTISPGRPERSVAAYEDAGPVGEPRNRGDADLRAVVNFPSPRGAKTYCCD</sequence>
<evidence type="ECO:0000256" key="1">
    <source>
        <dbReference type="SAM" id="MobiDB-lite"/>
    </source>
</evidence>
<dbReference type="PANTHER" id="PTHR31616:SF0">
    <property type="entry name" value="GLUCAN 1,4-ALPHA-GLUCOSIDASE"/>
    <property type="match status" value="1"/>
</dbReference>
<dbReference type="Pfam" id="PF19291">
    <property type="entry name" value="TREH_N"/>
    <property type="match status" value="1"/>
</dbReference>
<protein>
    <submittedName>
        <fullName evidence="4">Glycoside hydrolase family 15 protein</fullName>
    </submittedName>
</protein>
<dbReference type="EMBL" id="CP065713">
    <property type="protein sequence ID" value="QPT10154.1"/>
    <property type="molecule type" value="Genomic_DNA"/>
</dbReference>
<dbReference type="GO" id="GO:0005975">
    <property type="term" value="P:carbohydrate metabolic process"/>
    <property type="evidence" value="ECO:0007669"/>
    <property type="project" value="InterPro"/>
</dbReference>
<dbReference type="SUPFAM" id="SSF48208">
    <property type="entry name" value="Six-hairpin glycosidases"/>
    <property type="match status" value="1"/>
</dbReference>